<dbReference type="PANTHER" id="PTHR12650">
    <property type="entry name" value="40S RIBOSOMAL PROTEIN S30/UBIQUITIN-LIKE PROTEIN FUBI"/>
    <property type="match status" value="1"/>
</dbReference>
<dbReference type="Pfam" id="PF04758">
    <property type="entry name" value="Ribosomal_S30"/>
    <property type="match status" value="1"/>
</dbReference>
<dbReference type="GO" id="GO:0022627">
    <property type="term" value="C:cytosolic small ribosomal subunit"/>
    <property type="evidence" value="ECO:0007669"/>
    <property type="project" value="TreeGrafter"/>
</dbReference>
<organism evidence="6 7">
    <name type="scientific">Venustampulla echinocandica</name>
    <dbReference type="NCBI Taxonomy" id="2656787"/>
    <lineage>
        <taxon>Eukaryota</taxon>
        <taxon>Fungi</taxon>
        <taxon>Dikarya</taxon>
        <taxon>Ascomycota</taxon>
        <taxon>Pezizomycotina</taxon>
        <taxon>Leotiomycetes</taxon>
        <taxon>Helotiales</taxon>
        <taxon>Pleuroascaceae</taxon>
        <taxon>Venustampulla</taxon>
    </lineage>
</organism>
<reference evidence="6 7" key="1">
    <citation type="journal article" date="2018" name="IMA Fungus">
        <title>IMA Genome-F 9: Draft genome sequence of Annulohypoxylon stygium, Aspergillus mulundensis, Berkeleyomyces basicola (syn. Thielaviopsis basicola), Ceratocystis smalleyi, two Cercospora beticola strains, Coleophoma cylindrospora, Fusarium fracticaudum, Phialophora cf. hyalina, and Morchella septimelata.</title>
        <authorList>
            <person name="Wingfield B.D."/>
            <person name="Bills G.F."/>
            <person name="Dong Y."/>
            <person name="Huang W."/>
            <person name="Nel W.J."/>
            <person name="Swalarsk-Parry B.S."/>
            <person name="Vaghefi N."/>
            <person name="Wilken P.M."/>
            <person name="An Z."/>
            <person name="de Beer Z.W."/>
            <person name="De Vos L."/>
            <person name="Chen L."/>
            <person name="Duong T.A."/>
            <person name="Gao Y."/>
            <person name="Hammerbacher A."/>
            <person name="Kikkert J.R."/>
            <person name="Li Y."/>
            <person name="Li H."/>
            <person name="Li K."/>
            <person name="Li Q."/>
            <person name="Liu X."/>
            <person name="Ma X."/>
            <person name="Naidoo K."/>
            <person name="Pethybridge S.J."/>
            <person name="Sun J."/>
            <person name="Steenkamp E.T."/>
            <person name="van der Nest M.A."/>
            <person name="van Wyk S."/>
            <person name="Wingfield M.J."/>
            <person name="Xiong C."/>
            <person name="Yue Q."/>
            <person name="Zhang X."/>
        </authorList>
    </citation>
    <scope>NUCLEOTIDE SEQUENCE [LARGE SCALE GENOMIC DNA]</scope>
    <source>
        <strain evidence="6 7">BP 5553</strain>
    </source>
</reference>
<dbReference type="Proteomes" id="UP000254866">
    <property type="component" value="Unassembled WGS sequence"/>
</dbReference>
<protein>
    <recommendedName>
        <fullName evidence="4">40S ribosomal protein S30</fullName>
    </recommendedName>
</protein>
<proteinExistence type="inferred from homology"/>
<accession>A0A370TNC1</accession>
<keyword evidence="3 4" id="KW-0687">Ribonucleoprotein</keyword>
<comment type="similarity">
    <text evidence="1 4">Belongs to the eukaryotic ribosomal protein eS30 family.</text>
</comment>
<dbReference type="GO" id="GO:0006412">
    <property type="term" value="P:translation"/>
    <property type="evidence" value="ECO:0007669"/>
    <property type="project" value="InterPro"/>
</dbReference>
<feature type="compositionally biased region" description="Basic residues" evidence="5">
    <location>
        <begin position="28"/>
        <end position="38"/>
    </location>
</feature>
<evidence type="ECO:0000256" key="4">
    <source>
        <dbReference type="RuleBase" id="RU364011"/>
    </source>
</evidence>
<evidence type="ECO:0000256" key="3">
    <source>
        <dbReference type="ARBA" id="ARBA00023274"/>
    </source>
</evidence>
<feature type="region of interest" description="Disordered" evidence="5">
    <location>
        <begin position="1"/>
        <end position="38"/>
    </location>
</feature>
<dbReference type="EMBL" id="NPIC01000003">
    <property type="protein sequence ID" value="RDL37014.1"/>
    <property type="molecule type" value="Genomic_DNA"/>
</dbReference>
<sequence>MGKVHGSLARAGKVKSQTPKVEPQEKKKTPKGRAKKRITYTRRFVNVTLTGGKRKVRIVISPCPITLR</sequence>
<evidence type="ECO:0000256" key="5">
    <source>
        <dbReference type="SAM" id="MobiDB-lite"/>
    </source>
</evidence>
<dbReference type="GO" id="GO:0003735">
    <property type="term" value="F:structural constituent of ribosome"/>
    <property type="evidence" value="ECO:0007669"/>
    <property type="project" value="UniProtKB-UniRule"/>
</dbReference>
<evidence type="ECO:0000256" key="1">
    <source>
        <dbReference type="ARBA" id="ARBA00008450"/>
    </source>
</evidence>
<gene>
    <name evidence="6" type="ORF">BP5553_04447</name>
</gene>
<evidence type="ECO:0000313" key="7">
    <source>
        <dbReference type="Proteomes" id="UP000254866"/>
    </source>
</evidence>
<name>A0A370TNC1_9HELO</name>
<dbReference type="PANTHER" id="PTHR12650:SF15">
    <property type="entry name" value="RIBOSOMAL PROTEIN S30, ISOFORM A"/>
    <property type="match status" value="1"/>
</dbReference>
<keyword evidence="2 4" id="KW-0689">Ribosomal protein</keyword>
<dbReference type="AlphaFoldDB" id="A0A370TNC1"/>
<dbReference type="RefSeq" id="XP_031869670.1">
    <property type="nucleotide sequence ID" value="XM_032013070.1"/>
</dbReference>
<dbReference type="STRING" id="2656787.A0A370TNC1"/>
<evidence type="ECO:0000313" key="6">
    <source>
        <dbReference type="EMBL" id="RDL37014.1"/>
    </source>
</evidence>
<dbReference type="OrthoDB" id="199599at2759"/>
<dbReference type="InterPro" id="IPR006846">
    <property type="entry name" value="Ribosomal_eS30"/>
</dbReference>
<evidence type="ECO:0000256" key="2">
    <source>
        <dbReference type="ARBA" id="ARBA00022980"/>
    </source>
</evidence>
<dbReference type="GeneID" id="43597296"/>
<keyword evidence="7" id="KW-1185">Reference proteome</keyword>
<comment type="caution">
    <text evidence="6">The sequence shown here is derived from an EMBL/GenBank/DDBJ whole genome shotgun (WGS) entry which is preliminary data.</text>
</comment>